<dbReference type="OrthoDB" id="9805728at2"/>
<dbReference type="PANTHER" id="PTHR15032:SF4">
    <property type="entry name" value="N-ACYL-PHOSPHATIDYLETHANOLAMINE-HYDROLYZING PHOSPHOLIPASE D"/>
    <property type="match status" value="1"/>
</dbReference>
<accession>A0A1D8URK5</accession>
<keyword evidence="2" id="KW-1185">Reference proteome</keyword>
<dbReference type="SUPFAM" id="SSF56281">
    <property type="entry name" value="Metallo-hydrolase/oxidoreductase"/>
    <property type="match status" value="1"/>
</dbReference>
<dbReference type="Proteomes" id="UP000179145">
    <property type="component" value="Chromosome"/>
</dbReference>
<protein>
    <submittedName>
        <fullName evidence="1">Uncharacterized protein</fullName>
    </submittedName>
</protein>
<dbReference type="AlphaFoldDB" id="A0A1D8URK5"/>
<dbReference type="eggNOG" id="COG2220">
    <property type="taxonomic scope" value="Bacteria"/>
</dbReference>
<dbReference type="Pfam" id="PF12706">
    <property type="entry name" value="Lactamase_B_2"/>
    <property type="match status" value="1"/>
</dbReference>
<dbReference type="InterPro" id="IPR036866">
    <property type="entry name" value="RibonucZ/Hydroxyglut_hydro"/>
</dbReference>
<dbReference type="InterPro" id="IPR001279">
    <property type="entry name" value="Metallo-B-lactamas"/>
</dbReference>
<gene>
    <name evidence="1" type="ORF">A0U89_03125</name>
</gene>
<dbReference type="Gene3D" id="3.60.15.10">
    <property type="entry name" value="Ribonuclease Z/Hydroxyacylglutathione hydrolase-like"/>
    <property type="match status" value="1"/>
</dbReference>
<organism evidence="1 2">
    <name type="scientific">Kozakia baliensis</name>
    <dbReference type="NCBI Taxonomy" id="153496"/>
    <lineage>
        <taxon>Bacteria</taxon>
        <taxon>Pseudomonadati</taxon>
        <taxon>Pseudomonadota</taxon>
        <taxon>Alphaproteobacteria</taxon>
        <taxon>Acetobacterales</taxon>
        <taxon>Acetobacteraceae</taxon>
        <taxon>Kozakia</taxon>
    </lineage>
</organism>
<evidence type="ECO:0000313" key="2">
    <source>
        <dbReference type="Proteomes" id="UP000179145"/>
    </source>
</evidence>
<dbReference type="EMBL" id="CP014674">
    <property type="protein sequence ID" value="AOX16279.1"/>
    <property type="molecule type" value="Genomic_DNA"/>
</dbReference>
<name>A0A1D8URK5_9PROT</name>
<dbReference type="STRING" id="153496.A0U89_03125"/>
<dbReference type="KEGG" id="kba:A0U89_03125"/>
<proteinExistence type="predicted"/>
<dbReference type="PANTHER" id="PTHR15032">
    <property type="entry name" value="N-ACYL-PHOSPHATIDYLETHANOLAMINE-HYDROLYZING PHOSPHOLIPASE D"/>
    <property type="match status" value="1"/>
</dbReference>
<sequence length="343" mass="38901">MPYPLSDHYNGSTFFNPPTLRPVDQPAPQPLRRTSIFRWQMGFRWRWPNDLPSHRFDFPPAPAPGKLAITLINHSTFFIQIGRQGKSPFNVITDPIFSQRCSPFRHFGPKRVQSPGHAISALPRVDAILVSHCHYDHLDLPSLRALAERDDPICITPLGNRHHVAKAGLAQIVELDWWEHFECDGMTFTCTPALHGTARTPFDANKALWGGFMLTTRHPELRIFFAGDSAHGQHWRLVRERLGAPDVALLPIGAYEPRNLMYRVHMNPEEALAAFEDLHAKRALACHYGTFQLTDEPIGEPPARLRLATRAKNMPDNQFESLRNGETRDFTCEEAVSLLAITD</sequence>
<dbReference type="GO" id="GO:0005737">
    <property type="term" value="C:cytoplasm"/>
    <property type="evidence" value="ECO:0007669"/>
    <property type="project" value="TreeGrafter"/>
</dbReference>
<reference evidence="1 2" key="1">
    <citation type="journal article" date="2016" name="Microb. Cell Fact.">
        <title>Dissection of exopolysaccharide biosynthesis in Kozakia baliensis.</title>
        <authorList>
            <person name="Brandt J.U."/>
            <person name="Jakob F."/>
            <person name="Behr J."/>
            <person name="Geissler A.J."/>
            <person name="Vogel R.F."/>
        </authorList>
    </citation>
    <scope>NUCLEOTIDE SEQUENCE [LARGE SCALE GENOMIC DNA]</scope>
    <source>
        <strain evidence="1 2">DSM 14400</strain>
    </source>
</reference>
<evidence type="ECO:0000313" key="1">
    <source>
        <dbReference type="EMBL" id="AOX16279.1"/>
    </source>
</evidence>